<dbReference type="InterPro" id="IPR023996">
    <property type="entry name" value="TonB-dep_OMP_SusC/RagA"/>
</dbReference>
<keyword evidence="3 8" id="KW-1134">Transmembrane beta strand</keyword>
<dbReference type="AlphaFoldDB" id="A0A2W7SG04"/>
<evidence type="ECO:0000256" key="9">
    <source>
        <dbReference type="RuleBase" id="RU003357"/>
    </source>
</evidence>
<reference evidence="13 14" key="1">
    <citation type="submission" date="2018-06" db="EMBL/GenBank/DDBJ databases">
        <title>Genomic Encyclopedia of Archaeal and Bacterial Type Strains, Phase II (KMG-II): from individual species to whole genera.</title>
        <authorList>
            <person name="Goeker M."/>
        </authorList>
    </citation>
    <scope>NUCLEOTIDE SEQUENCE [LARGE SCALE GENOMIC DNA]</scope>
    <source>
        <strain evidence="13 14">DSM 23241</strain>
    </source>
</reference>
<dbReference type="FunFam" id="2.170.130.10:FF:000008">
    <property type="entry name" value="SusC/RagA family TonB-linked outer membrane protein"/>
    <property type="match status" value="1"/>
</dbReference>
<dbReference type="InterPro" id="IPR023997">
    <property type="entry name" value="TonB-dep_OMP_SusC/RagA_CS"/>
</dbReference>
<feature type="domain" description="TonB-dependent receptor plug" evidence="12">
    <location>
        <begin position="118"/>
        <end position="225"/>
    </location>
</feature>
<dbReference type="Proteomes" id="UP000249720">
    <property type="component" value="Unassembled WGS sequence"/>
</dbReference>
<name>A0A2W7SG04_9BACT</name>
<dbReference type="PROSITE" id="PS52016">
    <property type="entry name" value="TONB_DEPENDENT_REC_3"/>
    <property type="match status" value="1"/>
</dbReference>
<dbReference type="InterPro" id="IPR012910">
    <property type="entry name" value="Plug_dom"/>
</dbReference>
<evidence type="ECO:0000256" key="2">
    <source>
        <dbReference type="ARBA" id="ARBA00022448"/>
    </source>
</evidence>
<dbReference type="SUPFAM" id="SSF49464">
    <property type="entry name" value="Carboxypeptidase regulatory domain-like"/>
    <property type="match status" value="1"/>
</dbReference>
<keyword evidence="10" id="KW-0732">Signal</keyword>
<dbReference type="Gene3D" id="2.40.170.20">
    <property type="entry name" value="TonB-dependent receptor, beta-barrel domain"/>
    <property type="match status" value="1"/>
</dbReference>
<dbReference type="Gene3D" id="2.60.40.1120">
    <property type="entry name" value="Carboxypeptidase-like, regulatory domain"/>
    <property type="match status" value="1"/>
</dbReference>
<evidence type="ECO:0000256" key="7">
    <source>
        <dbReference type="ARBA" id="ARBA00023237"/>
    </source>
</evidence>
<comment type="similarity">
    <text evidence="8 9">Belongs to the TonB-dependent receptor family.</text>
</comment>
<evidence type="ECO:0000256" key="10">
    <source>
        <dbReference type="SAM" id="SignalP"/>
    </source>
</evidence>
<dbReference type="InterPro" id="IPR036942">
    <property type="entry name" value="Beta-barrel_TonB_sf"/>
</dbReference>
<comment type="caution">
    <text evidence="13">The sequence shown here is derived from an EMBL/GenBank/DDBJ whole genome shotgun (WGS) entry which is preliminary data.</text>
</comment>
<protein>
    <submittedName>
        <fullName evidence="13">TonB-linked SusC/RagA family outer membrane protein</fullName>
    </submittedName>
</protein>
<evidence type="ECO:0000313" key="14">
    <source>
        <dbReference type="Proteomes" id="UP000249720"/>
    </source>
</evidence>
<dbReference type="Gene3D" id="2.170.130.10">
    <property type="entry name" value="TonB-dependent receptor, plug domain"/>
    <property type="match status" value="1"/>
</dbReference>
<dbReference type="SUPFAM" id="SSF56935">
    <property type="entry name" value="Porins"/>
    <property type="match status" value="1"/>
</dbReference>
<gene>
    <name evidence="13" type="ORF">LX80_01966</name>
</gene>
<evidence type="ECO:0000256" key="5">
    <source>
        <dbReference type="ARBA" id="ARBA00023077"/>
    </source>
</evidence>
<organism evidence="13 14">
    <name type="scientific">Hydrotalea sandarakina</name>
    <dbReference type="NCBI Taxonomy" id="1004304"/>
    <lineage>
        <taxon>Bacteria</taxon>
        <taxon>Pseudomonadati</taxon>
        <taxon>Bacteroidota</taxon>
        <taxon>Chitinophagia</taxon>
        <taxon>Chitinophagales</taxon>
        <taxon>Chitinophagaceae</taxon>
        <taxon>Hydrotalea</taxon>
    </lineage>
</organism>
<feature type="domain" description="TonB-dependent receptor-like beta-barrel" evidence="11">
    <location>
        <begin position="390"/>
        <end position="843"/>
    </location>
</feature>
<dbReference type="NCBIfam" id="TIGR04056">
    <property type="entry name" value="OMP_RagA_SusC"/>
    <property type="match status" value="1"/>
</dbReference>
<evidence type="ECO:0000256" key="3">
    <source>
        <dbReference type="ARBA" id="ARBA00022452"/>
    </source>
</evidence>
<dbReference type="RefSeq" id="WP_111296211.1">
    <property type="nucleotide sequence ID" value="NZ_QKZV01000006.1"/>
</dbReference>
<evidence type="ECO:0000259" key="12">
    <source>
        <dbReference type="Pfam" id="PF07715"/>
    </source>
</evidence>
<keyword evidence="6 8" id="KW-0472">Membrane</keyword>
<dbReference type="Pfam" id="PF13715">
    <property type="entry name" value="CarbopepD_reg_2"/>
    <property type="match status" value="1"/>
</dbReference>
<sequence length="1069" mass="118147">MKKLAALVCMLLTVWFSVSAQTSGKFIKGHVSGENNEPLVGASVMIAGSKKGVQTDKNGDFTLPIPNNENKYNLVISYVGYTSQTIEAKATGMVNVKLSRTNDVGNEVVVIGYQSVKRKDLLASVSSVGAKDLKDIPINSAAEALAGRLAGVQITSSEGSPDANITIRVRGGGSITQDNSPLYIVDGVQVENALATLAPQDIQSIDVLKDAAATAIYGARGANGVVIITTKGGRQGKLRMSYNGFVGLEKLAKELPVMSPWEFIRWNYERSRNNTTDSATFAKTYGTTWDTLSVYKSIPPVDWQKLVLGRNGMLQTNNVSVNGGNSKTTFNLSYTNNTDITTVLNSKYYRNIINLRVDQRIGKKIKVGGTLRYLNQNVYGAGTSSPNGSTYNRLRNTVKYRPFLSPNITSPDVIDPSLVDNSTGNGLFLVNPIALSNAEYRKKTTDGFNFSGYASYQITKNLTFRTTFGYDYNHYINRQYSDSISPLSIIQGGAKPVVELDTINRTSINNSNVFTYSLKNLKGKHDIDFLLGQETYQVRTESEYNLFKSIPTFTPINKAFTDLSLGTSFTGYPKQIITNYTSLSFFGRINYAYLQKYLFSVNMRADASSKFAPDMRWGYFPAASAAWRVKKEKFMKTVKFINDMKLRVGYGAVGNNRIADYLYLDAFNNNVNYYGINNQTIYAYTSASLVNPYLKWETTINRNLGLDLSLFNDRIQFTVDYYSNSTKNLLLNVPVASTYGYSTQLQNVGKTTNKGVEFQISSLVVQKKNFTWNANFNLSFNQNRVVALAKGQTSFLQSAGWGVSGQPADYIIQVGAPVGAMYGFVTDGFYKVSDFDYNPTTQTYTLKQGVVSDASIIGNPQPGSLKLKDLNGDGVVDLDHDRKILGTSQPKFFGGLNQQFSYKNFDMSIFVNFVYGNSVYNANKIEFSNGYVPNSNLLAIMDNRFTNIDANGNTVKDPTQLAALNANAKIWSPLISSGAFYLHSWAIEDGSFLRINNITLGYTLAPKALRKLKINRLRFYTTLNNVAILTGYSGYDPEVSVSQNLTTPGLDYSAFPKSKTYIFGVNVIF</sequence>
<dbReference type="Pfam" id="PF00593">
    <property type="entry name" value="TonB_dep_Rec_b-barrel"/>
    <property type="match status" value="1"/>
</dbReference>
<accession>A0A2W7SG04</accession>
<keyword evidence="7 8" id="KW-0998">Cell outer membrane</keyword>
<keyword evidence="2 8" id="KW-0813">Transport</keyword>
<dbReference type="InterPro" id="IPR039426">
    <property type="entry name" value="TonB-dep_rcpt-like"/>
</dbReference>
<dbReference type="Pfam" id="PF07715">
    <property type="entry name" value="Plug"/>
    <property type="match status" value="1"/>
</dbReference>
<keyword evidence="4 8" id="KW-0812">Transmembrane</keyword>
<evidence type="ECO:0000313" key="13">
    <source>
        <dbReference type="EMBL" id="PZX61805.1"/>
    </source>
</evidence>
<comment type="subcellular location">
    <subcellularLocation>
        <location evidence="1 8">Cell outer membrane</location>
        <topology evidence="1 8">Multi-pass membrane protein</topology>
    </subcellularLocation>
</comment>
<keyword evidence="5 9" id="KW-0798">TonB box</keyword>
<evidence type="ECO:0000259" key="11">
    <source>
        <dbReference type="Pfam" id="PF00593"/>
    </source>
</evidence>
<proteinExistence type="inferred from homology"/>
<evidence type="ECO:0000256" key="8">
    <source>
        <dbReference type="PROSITE-ProRule" id="PRU01360"/>
    </source>
</evidence>
<dbReference type="EMBL" id="QKZV01000006">
    <property type="protein sequence ID" value="PZX61805.1"/>
    <property type="molecule type" value="Genomic_DNA"/>
</dbReference>
<dbReference type="InterPro" id="IPR037066">
    <property type="entry name" value="Plug_dom_sf"/>
</dbReference>
<dbReference type="InterPro" id="IPR000531">
    <property type="entry name" value="Beta-barrel_TonB"/>
</dbReference>
<keyword evidence="14" id="KW-1185">Reference proteome</keyword>
<dbReference type="InterPro" id="IPR008969">
    <property type="entry name" value="CarboxyPept-like_regulatory"/>
</dbReference>
<feature type="signal peptide" evidence="10">
    <location>
        <begin position="1"/>
        <end position="20"/>
    </location>
</feature>
<evidence type="ECO:0000256" key="4">
    <source>
        <dbReference type="ARBA" id="ARBA00022692"/>
    </source>
</evidence>
<evidence type="ECO:0000256" key="1">
    <source>
        <dbReference type="ARBA" id="ARBA00004571"/>
    </source>
</evidence>
<dbReference type="NCBIfam" id="TIGR04057">
    <property type="entry name" value="SusC_RagA_signa"/>
    <property type="match status" value="1"/>
</dbReference>
<dbReference type="OrthoDB" id="9768177at2"/>
<evidence type="ECO:0000256" key="6">
    <source>
        <dbReference type="ARBA" id="ARBA00023136"/>
    </source>
</evidence>
<feature type="chain" id="PRO_5016089692" evidence="10">
    <location>
        <begin position="21"/>
        <end position="1069"/>
    </location>
</feature>
<dbReference type="GO" id="GO:0009279">
    <property type="term" value="C:cell outer membrane"/>
    <property type="evidence" value="ECO:0007669"/>
    <property type="project" value="UniProtKB-SubCell"/>
</dbReference>